<keyword evidence="3" id="KW-1185">Reference proteome</keyword>
<organism evidence="2 3">
    <name type="scientific">Streptomyces aurantiogriseus</name>
    <dbReference type="NCBI Taxonomy" id="66870"/>
    <lineage>
        <taxon>Bacteria</taxon>
        <taxon>Bacillati</taxon>
        <taxon>Actinomycetota</taxon>
        <taxon>Actinomycetes</taxon>
        <taxon>Kitasatosporales</taxon>
        <taxon>Streptomycetaceae</taxon>
        <taxon>Streptomyces</taxon>
    </lineage>
</organism>
<reference evidence="2" key="2">
    <citation type="submission" date="2020-09" db="EMBL/GenBank/DDBJ databases">
        <authorList>
            <person name="Sun Q."/>
            <person name="Ohkuma M."/>
        </authorList>
    </citation>
    <scope>NUCLEOTIDE SEQUENCE</scope>
    <source>
        <strain evidence="2">JCM 4346</strain>
    </source>
</reference>
<comment type="caution">
    <text evidence="2">The sequence shown here is derived from an EMBL/GenBank/DDBJ whole genome shotgun (WGS) entry which is preliminary data.</text>
</comment>
<proteinExistence type="predicted"/>
<dbReference type="EMBL" id="BMSX01000031">
    <property type="protein sequence ID" value="GGR55202.1"/>
    <property type="molecule type" value="Genomic_DNA"/>
</dbReference>
<name>A0A918KZR2_9ACTN</name>
<protein>
    <recommendedName>
        <fullName evidence="4">Methyltransferase</fullName>
    </recommendedName>
</protein>
<dbReference type="Gene3D" id="3.40.50.150">
    <property type="entry name" value="Vaccinia Virus protein VP39"/>
    <property type="match status" value="1"/>
</dbReference>
<sequence>MEVLSRMSSDTCPHGRAGVTRTGTDPDEARLAALTGEIHRVVRPGAPFVLADLNPEATGARFSTLRYGEPGAVYADGDTVPTTLRRLSGTTVTTACHYRSLPRYQDLLTGAGFPAPDLDLPLAPPQGDGASQPAETRLAPYMILSARGRSDRRTP</sequence>
<dbReference type="InterPro" id="IPR029063">
    <property type="entry name" value="SAM-dependent_MTases_sf"/>
</dbReference>
<evidence type="ECO:0008006" key="4">
    <source>
        <dbReference type="Google" id="ProtNLM"/>
    </source>
</evidence>
<accession>A0A918KZR2</accession>
<dbReference type="Proteomes" id="UP000658320">
    <property type="component" value="Unassembled WGS sequence"/>
</dbReference>
<feature type="region of interest" description="Disordered" evidence="1">
    <location>
        <begin position="1"/>
        <end position="24"/>
    </location>
</feature>
<evidence type="ECO:0000256" key="1">
    <source>
        <dbReference type="SAM" id="MobiDB-lite"/>
    </source>
</evidence>
<reference evidence="2" key="1">
    <citation type="journal article" date="2014" name="Int. J. Syst. Evol. Microbiol.">
        <title>Complete genome sequence of Corynebacterium casei LMG S-19264T (=DSM 44701T), isolated from a smear-ripened cheese.</title>
        <authorList>
            <consortium name="US DOE Joint Genome Institute (JGI-PGF)"/>
            <person name="Walter F."/>
            <person name="Albersmeier A."/>
            <person name="Kalinowski J."/>
            <person name="Ruckert C."/>
        </authorList>
    </citation>
    <scope>NUCLEOTIDE SEQUENCE</scope>
    <source>
        <strain evidence="2">JCM 4346</strain>
    </source>
</reference>
<evidence type="ECO:0000313" key="3">
    <source>
        <dbReference type="Proteomes" id="UP000658320"/>
    </source>
</evidence>
<gene>
    <name evidence="2" type="ORF">GCM10010251_85300</name>
</gene>
<feature type="compositionally biased region" description="Polar residues" evidence="1">
    <location>
        <begin position="1"/>
        <end position="11"/>
    </location>
</feature>
<evidence type="ECO:0000313" key="2">
    <source>
        <dbReference type="EMBL" id="GGR55202.1"/>
    </source>
</evidence>
<dbReference type="AlphaFoldDB" id="A0A918KZR2"/>